<organism evidence="8 9">
    <name type="scientific">Orchesella dallaii</name>
    <dbReference type="NCBI Taxonomy" id="48710"/>
    <lineage>
        <taxon>Eukaryota</taxon>
        <taxon>Metazoa</taxon>
        <taxon>Ecdysozoa</taxon>
        <taxon>Arthropoda</taxon>
        <taxon>Hexapoda</taxon>
        <taxon>Collembola</taxon>
        <taxon>Entomobryomorpha</taxon>
        <taxon>Entomobryoidea</taxon>
        <taxon>Orchesellidae</taxon>
        <taxon>Orchesellinae</taxon>
        <taxon>Orchesella</taxon>
    </lineage>
</organism>
<feature type="transmembrane region" description="Helical" evidence="6">
    <location>
        <begin position="307"/>
        <end position="329"/>
    </location>
</feature>
<keyword evidence="5" id="KW-0813">Transport</keyword>
<evidence type="ECO:0000256" key="1">
    <source>
        <dbReference type="ARBA" id="ARBA00004141"/>
    </source>
</evidence>
<dbReference type="InterPro" id="IPR020846">
    <property type="entry name" value="MFS_dom"/>
</dbReference>
<feature type="domain" description="Major facilitator superfamily (MFS) profile" evidence="7">
    <location>
        <begin position="28"/>
        <end position="464"/>
    </location>
</feature>
<evidence type="ECO:0000256" key="5">
    <source>
        <dbReference type="RuleBase" id="RU003346"/>
    </source>
</evidence>
<dbReference type="InterPro" id="IPR003663">
    <property type="entry name" value="Sugar/inositol_transpt"/>
</dbReference>
<evidence type="ECO:0000313" key="9">
    <source>
        <dbReference type="Proteomes" id="UP001642540"/>
    </source>
</evidence>
<feature type="transmembrane region" description="Helical" evidence="6">
    <location>
        <begin position="155"/>
        <end position="177"/>
    </location>
</feature>
<gene>
    <name evidence="8" type="ORF">ODALV1_LOCUS13298</name>
</gene>
<dbReference type="PROSITE" id="PS50850">
    <property type="entry name" value="MFS"/>
    <property type="match status" value="1"/>
</dbReference>
<dbReference type="PANTHER" id="PTHR48021:SF1">
    <property type="entry name" value="GH07001P-RELATED"/>
    <property type="match status" value="1"/>
</dbReference>
<dbReference type="InterPro" id="IPR036259">
    <property type="entry name" value="MFS_trans_sf"/>
</dbReference>
<feature type="transmembrane region" description="Helical" evidence="6">
    <location>
        <begin position="373"/>
        <end position="395"/>
    </location>
</feature>
<dbReference type="NCBIfam" id="TIGR00879">
    <property type="entry name" value="SP"/>
    <property type="match status" value="1"/>
</dbReference>
<dbReference type="InterPro" id="IPR005828">
    <property type="entry name" value="MFS_sugar_transport-like"/>
</dbReference>
<comment type="subcellular location">
    <subcellularLocation>
        <location evidence="1">Membrane</location>
        <topology evidence="1">Multi-pass membrane protein</topology>
    </subcellularLocation>
</comment>
<keyword evidence="4 6" id="KW-0472">Membrane</keyword>
<comment type="similarity">
    <text evidence="5">Belongs to the major facilitator superfamily. Sugar transporter (TC 2.A.1.1) family.</text>
</comment>
<dbReference type="InterPro" id="IPR005829">
    <property type="entry name" value="Sugar_transporter_CS"/>
</dbReference>
<keyword evidence="9" id="KW-1185">Reference proteome</keyword>
<feature type="transmembrane region" description="Helical" evidence="6">
    <location>
        <begin position="183"/>
        <end position="204"/>
    </location>
</feature>
<dbReference type="PANTHER" id="PTHR48021">
    <property type="match status" value="1"/>
</dbReference>
<feature type="transmembrane region" description="Helical" evidence="6">
    <location>
        <begin position="336"/>
        <end position="358"/>
    </location>
</feature>
<dbReference type="EMBL" id="CAXLJM020000041">
    <property type="protein sequence ID" value="CAL8109367.1"/>
    <property type="molecule type" value="Genomic_DNA"/>
</dbReference>
<keyword evidence="3 6" id="KW-1133">Transmembrane helix</keyword>
<feature type="transmembrane region" description="Helical" evidence="6">
    <location>
        <begin position="102"/>
        <end position="124"/>
    </location>
</feature>
<evidence type="ECO:0000313" key="8">
    <source>
        <dbReference type="EMBL" id="CAL8109367.1"/>
    </source>
</evidence>
<evidence type="ECO:0000256" key="2">
    <source>
        <dbReference type="ARBA" id="ARBA00022692"/>
    </source>
</evidence>
<proteinExistence type="inferred from homology"/>
<reference evidence="8 9" key="1">
    <citation type="submission" date="2024-08" db="EMBL/GenBank/DDBJ databases">
        <authorList>
            <person name="Cucini C."/>
            <person name="Frati F."/>
        </authorList>
    </citation>
    <scope>NUCLEOTIDE SEQUENCE [LARGE SCALE GENOMIC DNA]</scope>
</reference>
<evidence type="ECO:0000256" key="3">
    <source>
        <dbReference type="ARBA" id="ARBA00022989"/>
    </source>
</evidence>
<feature type="transmembrane region" description="Helical" evidence="6">
    <location>
        <begin position="30"/>
        <end position="52"/>
    </location>
</feature>
<dbReference type="PROSITE" id="PS00216">
    <property type="entry name" value="SUGAR_TRANSPORT_1"/>
    <property type="match status" value="2"/>
</dbReference>
<dbReference type="Pfam" id="PF00083">
    <property type="entry name" value="Sugar_tr"/>
    <property type="match status" value="1"/>
</dbReference>
<evidence type="ECO:0000259" key="7">
    <source>
        <dbReference type="PROSITE" id="PS50850"/>
    </source>
</evidence>
<dbReference type="Gene3D" id="1.20.1250.20">
    <property type="entry name" value="MFS general substrate transporter like domains"/>
    <property type="match status" value="1"/>
</dbReference>
<dbReference type="SUPFAM" id="SSF103473">
    <property type="entry name" value="MFS general substrate transporter"/>
    <property type="match status" value="1"/>
</dbReference>
<sequence>MKNGKYTVNSEDVEGSLACCGSTNNRMPQYLAAATVTIGGFSLGNVLGWSSPAIPNLTNSGDFPDIQNYQKAWIGSLVTIGALVGACCSGFLIEKIGRKKSLIVVGIPYITGWLTIALASQIYMLYIGRFLTGFSVGALSLVAPVYLCEISQSDIRGFLGAIFQVTVTVGILFTFVIGSMTSWQLLSATCGIFPLIFTIFSSLLPESPRYLIAKGRSEAALKALSWLRASDSTNPSKDVLEELDEIQGTIQHGKELQLKYLDLISLPILKPILITLGLMFFNQFCGSNAVGFYTVTIFEEADLGMDAHLSSIIVGVVQVVATALASAFVDKAGRRILLLLSFTIMCISLLALGTFFHLKNASYGQFLLESTHWIPLASVMAFNAAYCGGVGCLIWTVMSELLPNHVIGFASGLATTFNWTLAFVTTRFFQDLNDSLGIHNTFFLFAGACSAAVLFIYVFVPETKGKTLDTIQKENFQHKGSRSAEDIASVASSTTNLV</sequence>
<evidence type="ECO:0000256" key="4">
    <source>
        <dbReference type="ARBA" id="ARBA00023136"/>
    </source>
</evidence>
<evidence type="ECO:0000256" key="6">
    <source>
        <dbReference type="SAM" id="Phobius"/>
    </source>
</evidence>
<dbReference type="InterPro" id="IPR044775">
    <property type="entry name" value="MFS_ERD6/Tret1-like"/>
</dbReference>
<feature type="transmembrane region" description="Helical" evidence="6">
    <location>
        <begin position="72"/>
        <end position="93"/>
    </location>
</feature>
<dbReference type="Proteomes" id="UP001642540">
    <property type="component" value="Unassembled WGS sequence"/>
</dbReference>
<name>A0ABP1QUR0_9HEXA</name>
<accession>A0ABP1QUR0</accession>
<feature type="transmembrane region" description="Helical" evidence="6">
    <location>
        <begin position="130"/>
        <end position="148"/>
    </location>
</feature>
<dbReference type="InterPro" id="IPR050549">
    <property type="entry name" value="MFS_Trehalose_Transporter"/>
</dbReference>
<comment type="caution">
    <text evidence="8">The sequence shown here is derived from an EMBL/GenBank/DDBJ whole genome shotgun (WGS) entry which is preliminary data.</text>
</comment>
<protein>
    <recommendedName>
        <fullName evidence="7">Major facilitator superfamily (MFS) profile domain-containing protein</fullName>
    </recommendedName>
</protein>
<dbReference type="CDD" id="cd17358">
    <property type="entry name" value="MFS_GLUT6_8_Class3_like"/>
    <property type="match status" value="1"/>
</dbReference>
<feature type="transmembrane region" description="Helical" evidence="6">
    <location>
        <begin position="272"/>
        <end position="295"/>
    </location>
</feature>
<feature type="transmembrane region" description="Helical" evidence="6">
    <location>
        <begin position="407"/>
        <end position="429"/>
    </location>
</feature>
<feature type="transmembrane region" description="Helical" evidence="6">
    <location>
        <begin position="441"/>
        <end position="460"/>
    </location>
</feature>
<keyword evidence="2 6" id="KW-0812">Transmembrane</keyword>
<dbReference type="PRINTS" id="PR00171">
    <property type="entry name" value="SUGRTRNSPORT"/>
</dbReference>
<dbReference type="PROSITE" id="PS00217">
    <property type="entry name" value="SUGAR_TRANSPORT_2"/>
    <property type="match status" value="1"/>
</dbReference>